<dbReference type="Proteomes" id="UP000269945">
    <property type="component" value="Unassembled WGS sequence"/>
</dbReference>
<organism evidence="2 3">
    <name type="scientific">Gulo gulo</name>
    <name type="common">Wolverine</name>
    <name type="synonym">Gluton</name>
    <dbReference type="NCBI Taxonomy" id="48420"/>
    <lineage>
        <taxon>Eukaryota</taxon>
        <taxon>Metazoa</taxon>
        <taxon>Chordata</taxon>
        <taxon>Craniata</taxon>
        <taxon>Vertebrata</taxon>
        <taxon>Euteleostomi</taxon>
        <taxon>Mammalia</taxon>
        <taxon>Eutheria</taxon>
        <taxon>Laurasiatheria</taxon>
        <taxon>Carnivora</taxon>
        <taxon>Caniformia</taxon>
        <taxon>Musteloidea</taxon>
        <taxon>Mustelidae</taxon>
        <taxon>Guloninae</taxon>
        <taxon>Gulo</taxon>
    </lineage>
</organism>
<feature type="region of interest" description="Disordered" evidence="1">
    <location>
        <begin position="1"/>
        <end position="29"/>
    </location>
</feature>
<evidence type="ECO:0000313" key="3">
    <source>
        <dbReference type="Proteomes" id="UP000269945"/>
    </source>
</evidence>
<name>A0A9X9LFQ9_GULGU</name>
<keyword evidence="3" id="KW-1185">Reference proteome</keyword>
<comment type="caution">
    <text evidence="2">The sequence shown here is derived from an EMBL/GenBank/DDBJ whole genome shotgun (WGS) entry which is preliminary data.</text>
</comment>
<feature type="non-terminal residue" evidence="2">
    <location>
        <position position="85"/>
    </location>
</feature>
<proteinExistence type="predicted"/>
<accession>A0A9X9LFQ9</accession>
<reference evidence="2 3" key="1">
    <citation type="submission" date="2018-10" db="EMBL/GenBank/DDBJ databases">
        <authorList>
            <person name="Ekblom R."/>
            <person name="Jareborg N."/>
        </authorList>
    </citation>
    <scope>NUCLEOTIDE SEQUENCE [LARGE SCALE GENOMIC DNA]</scope>
    <source>
        <tissue evidence="2">Muscle</tissue>
    </source>
</reference>
<dbReference type="AlphaFoldDB" id="A0A9X9LFQ9"/>
<feature type="compositionally biased region" description="Polar residues" evidence="1">
    <location>
        <begin position="7"/>
        <end position="27"/>
    </location>
</feature>
<evidence type="ECO:0000256" key="1">
    <source>
        <dbReference type="SAM" id="MobiDB-lite"/>
    </source>
</evidence>
<feature type="non-terminal residue" evidence="2">
    <location>
        <position position="1"/>
    </location>
</feature>
<sequence length="85" mass="9039">VPCETQLGGTLTGKSSQHQNTPTSSPISAAILKPPPPTPFYLPSPIFFLLISHLPWSILPALLTPKVGWAVPSSWPTQITAADPQ</sequence>
<dbReference type="EMBL" id="CYRY02002317">
    <property type="protein sequence ID" value="VCW67004.1"/>
    <property type="molecule type" value="Genomic_DNA"/>
</dbReference>
<gene>
    <name evidence="2" type="ORF">BN2614_LOCUS2</name>
</gene>
<evidence type="ECO:0000313" key="2">
    <source>
        <dbReference type="EMBL" id="VCW67004.1"/>
    </source>
</evidence>
<protein>
    <submittedName>
        <fullName evidence="2">Uncharacterized protein</fullName>
    </submittedName>
</protein>